<name>W4H075_APHAT</name>
<keyword evidence="2" id="KW-0472">Membrane</keyword>
<dbReference type="EMBL" id="KI913118">
    <property type="protein sequence ID" value="ETV84976.1"/>
    <property type="molecule type" value="Genomic_DNA"/>
</dbReference>
<evidence type="ECO:0000256" key="2">
    <source>
        <dbReference type="SAM" id="Phobius"/>
    </source>
</evidence>
<evidence type="ECO:0000313" key="3">
    <source>
        <dbReference type="EMBL" id="ETV84976.1"/>
    </source>
</evidence>
<accession>W4H075</accession>
<feature type="region of interest" description="Disordered" evidence="1">
    <location>
        <begin position="82"/>
        <end position="114"/>
    </location>
</feature>
<proteinExistence type="predicted"/>
<reference evidence="3" key="1">
    <citation type="submission" date="2013-12" db="EMBL/GenBank/DDBJ databases">
        <title>The Genome Sequence of Aphanomyces astaci APO3.</title>
        <authorList>
            <consortium name="The Broad Institute Genomics Platform"/>
            <person name="Russ C."/>
            <person name="Tyler B."/>
            <person name="van West P."/>
            <person name="Dieguez-Uribeondo J."/>
            <person name="Young S.K."/>
            <person name="Zeng Q."/>
            <person name="Gargeya S."/>
            <person name="Fitzgerald M."/>
            <person name="Abouelleil A."/>
            <person name="Alvarado L."/>
            <person name="Chapman S.B."/>
            <person name="Gainer-Dewar J."/>
            <person name="Goldberg J."/>
            <person name="Griggs A."/>
            <person name="Gujja S."/>
            <person name="Hansen M."/>
            <person name="Howarth C."/>
            <person name="Imamovic A."/>
            <person name="Ireland A."/>
            <person name="Larimer J."/>
            <person name="McCowan C."/>
            <person name="Murphy C."/>
            <person name="Pearson M."/>
            <person name="Poon T.W."/>
            <person name="Priest M."/>
            <person name="Roberts A."/>
            <person name="Saif S."/>
            <person name="Shea T."/>
            <person name="Sykes S."/>
            <person name="Wortman J."/>
            <person name="Nusbaum C."/>
            <person name="Birren B."/>
        </authorList>
    </citation>
    <scope>NUCLEOTIDE SEQUENCE [LARGE SCALE GENOMIC DNA]</scope>
    <source>
        <strain evidence="3">APO3</strain>
    </source>
</reference>
<feature type="region of interest" description="Disordered" evidence="1">
    <location>
        <begin position="1"/>
        <end position="42"/>
    </location>
</feature>
<protein>
    <submittedName>
        <fullName evidence="3">Uncharacterized protein</fullName>
    </submittedName>
</protein>
<evidence type="ECO:0000256" key="1">
    <source>
        <dbReference type="SAM" id="MobiDB-lite"/>
    </source>
</evidence>
<keyword evidence="2" id="KW-1133">Transmembrane helix</keyword>
<dbReference type="GeneID" id="20804865"/>
<dbReference type="VEuPathDB" id="FungiDB:H257_02869"/>
<gene>
    <name evidence="3" type="ORF">H257_02869</name>
</gene>
<organism evidence="3">
    <name type="scientific">Aphanomyces astaci</name>
    <name type="common">Crayfish plague agent</name>
    <dbReference type="NCBI Taxonomy" id="112090"/>
    <lineage>
        <taxon>Eukaryota</taxon>
        <taxon>Sar</taxon>
        <taxon>Stramenopiles</taxon>
        <taxon>Oomycota</taxon>
        <taxon>Saprolegniomycetes</taxon>
        <taxon>Saprolegniales</taxon>
        <taxon>Verrucalvaceae</taxon>
        <taxon>Aphanomyces</taxon>
    </lineage>
</organism>
<feature type="transmembrane region" description="Helical" evidence="2">
    <location>
        <begin position="180"/>
        <end position="201"/>
    </location>
</feature>
<feature type="compositionally biased region" description="Low complexity" evidence="1">
    <location>
        <begin position="104"/>
        <end position="114"/>
    </location>
</feature>
<feature type="compositionally biased region" description="Low complexity" evidence="1">
    <location>
        <begin position="31"/>
        <end position="42"/>
    </location>
</feature>
<dbReference type="AlphaFoldDB" id="W4H075"/>
<sequence>MSRTVSMGISHADDVAEDEGDGAGRRLGVRSSSTSSLSPPPAVVVSYPVAFESPRLSHPRGPNNRFDNVKYVSDPHSANVAVSPLDDWSESPPMTTSRNARVNAASRSSRGIASRWSTDVNSNAAVSRRDMTVRAQLHRRFDGLSRIELVMTWRNAGMEAGADGSPRNQNCHSSRHDTNGYNHVVLVVVLAIGVIAVGVLVRRKLVDADDVVGAAGGVGGWIDHLEALAGMVDAS</sequence>
<dbReference type="RefSeq" id="XP_009824994.1">
    <property type="nucleotide sequence ID" value="XM_009826692.1"/>
</dbReference>
<keyword evidence="2" id="KW-0812">Transmembrane</keyword>